<evidence type="ECO:0000313" key="3">
    <source>
        <dbReference type="EMBL" id="MFC3762890.1"/>
    </source>
</evidence>
<dbReference type="SMART" id="SM00507">
    <property type="entry name" value="HNHc"/>
    <property type="match status" value="1"/>
</dbReference>
<dbReference type="Proteomes" id="UP001595699">
    <property type="component" value="Unassembled WGS sequence"/>
</dbReference>
<dbReference type="Pfam" id="PF01844">
    <property type="entry name" value="HNH"/>
    <property type="match status" value="1"/>
</dbReference>
<keyword evidence="4" id="KW-1185">Reference proteome</keyword>
<dbReference type="RefSeq" id="WP_205113779.1">
    <property type="nucleotide sequence ID" value="NZ_JAFBCM010000001.1"/>
</dbReference>
<name>A0ABV7YC35_9ACTN</name>
<accession>A0ABV7YC35</accession>
<comment type="similarity">
    <text evidence="1">Belongs to the Rv1128c/1148c/1588c/1702c/1945/3466 family.</text>
</comment>
<dbReference type="Gene3D" id="1.10.30.50">
    <property type="match status" value="1"/>
</dbReference>
<feature type="domain" description="HNH nuclease" evidence="2">
    <location>
        <begin position="325"/>
        <end position="377"/>
    </location>
</feature>
<gene>
    <name evidence="3" type="ORF">ACFOUW_18765</name>
</gene>
<organism evidence="3 4">
    <name type="scientific">Tenggerimyces flavus</name>
    <dbReference type="NCBI Taxonomy" id="1708749"/>
    <lineage>
        <taxon>Bacteria</taxon>
        <taxon>Bacillati</taxon>
        <taxon>Actinomycetota</taxon>
        <taxon>Actinomycetes</taxon>
        <taxon>Propionibacteriales</taxon>
        <taxon>Nocardioidaceae</taxon>
        <taxon>Tenggerimyces</taxon>
    </lineage>
</organism>
<dbReference type="EMBL" id="JBHRZH010000016">
    <property type="protein sequence ID" value="MFC3762890.1"/>
    <property type="molecule type" value="Genomic_DNA"/>
</dbReference>
<dbReference type="InterPro" id="IPR002711">
    <property type="entry name" value="HNH"/>
</dbReference>
<proteinExistence type="inferred from homology"/>
<reference evidence="4" key="1">
    <citation type="journal article" date="2019" name="Int. J. Syst. Evol. Microbiol.">
        <title>The Global Catalogue of Microorganisms (GCM) 10K type strain sequencing project: providing services to taxonomists for standard genome sequencing and annotation.</title>
        <authorList>
            <consortium name="The Broad Institute Genomics Platform"/>
            <consortium name="The Broad Institute Genome Sequencing Center for Infectious Disease"/>
            <person name="Wu L."/>
            <person name="Ma J."/>
        </authorList>
    </citation>
    <scope>NUCLEOTIDE SEQUENCE [LARGE SCALE GENOMIC DNA]</scope>
    <source>
        <strain evidence="4">CGMCC 4.7241</strain>
    </source>
</reference>
<evidence type="ECO:0000259" key="2">
    <source>
        <dbReference type="SMART" id="SM00507"/>
    </source>
</evidence>
<evidence type="ECO:0000256" key="1">
    <source>
        <dbReference type="ARBA" id="ARBA00023450"/>
    </source>
</evidence>
<dbReference type="InterPro" id="IPR003870">
    <property type="entry name" value="DUF222"/>
</dbReference>
<dbReference type="CDD" id="cd00085">
    <property type="entry name" value="HNHc"/>
    <property type="match status" value="1"/>
</dbReference>
<dbReference type="InterPro" id="IPR003615">
    <property type="entry name" value="HNH_nuc"/>
</dbReference>
<evidence type="ECO:0000313" key="4">
    <source>
        <dbReference type="Proteomes" id="UP001595699"/>
    </source>
</evidence>
<dbReference type="Pfam" id="PF02720">
    <property type="entry name" value="DUF222"/>
    <property type="match status" value="1"/>
</dbReference>
<sequence>MESTTRSTLAAVKEQLLAAANSNVLSTNPAELAATVGVLTEIRNICDGLELKVIHQAEVCEVAKAADASSTTAWLADKQGIDPTRAKKKLTLARMVEQHLPTAGAALCAGEISVDQVHAIAHTVAKLPSAAPLAEVDKTLTDHAHTLGPTPLRKLGNHVLELVAPDIAHQILQAQVEREERDADKTAYFHLNQDPDSGMWRFNGRTDKDTGERLHLLVDARSRPVKGADGPDLRTAAARRADAFGQIIELAHNHSTTRHGGNRTQMVVMVNPDTGIGTTLHTGQDLSPELTARIMCEAEVSHLLPDHLMPGHLHLTDPERLFTGKLRRLLELRDRGCAFPGCDRPPGWTHAHHIKAWSKGGPTTLNNGVLLCTHHHRVIHRGDWAIRMALDGKPEFIPPPWIDHHQTPIRNPIHA</sequence>
<comment type="caution">
    <text evidence="3">The sequence shown here is derived from an EMBL/GenBank/DDBJ whole genome shotgun (WGS) entry which is preliminary data.</text>
</comment>
<protein>
    <submittedName>
        <fullName evidence="3">DUF222 domain-containing protein</fullName>
    </submittedName>
</protein>